<dbReference type="SUPFAM" id="SSF50978">
    <property type="entry name" value="WD40 repeat-like"/>
    <property type="match status" value="2"/>
</dbReference>
<keyword evidence="3" id="KW-0812">Transmembrane</keyword>
<dbReference type="Proteomes" id="UP000008983">
    <property type="component" value="Unassembled WGS sequence"/>
</dbReference>
<dbReference type="PANTHER" id="PTHR32215">
    <property type="entry name" value="CILIA- AND FLAGELLA-ASSOCIATED PROTEIN 57"/>
    <property type="match status" value="1"/>
</dbReference>
<sequence>MQKQDDQSKKSLDDQQKKQLEDQRLKLDLLHCFGSLCSNNYRNAVGIIEEDGYSILFPVGKYIAIKQNDKNDMAFMRLSENLEKIMCMAISPNNKFIAICEKHKNDDSQSKKCPQVFIYNIKSYTVKANLQNEKKLFSYPDTSSHTFISMAFSQDSRFMICLTESPEFKLVFIDLLATKKDVAGIILGIHVNKVSISPQDNHMVAISGHSCFKILRVQEGSFSYVCESVRRLPYTNILFTDHIWLDEGKIALSNDKGEIFIIYENEVKQYIQNAFDIPSLSINCLARLSKGLIVGSENGIFSYWLKNENVQNYDNNDFQMNHIRCWSSDRGVGCACISISQNEDFMVVGFLSNDIGVFDLTKLIPQVPESVIYMYIFFIVLMCIYLNVQVESLKSNNIYMEKKLKFDYVFNGFHSGPINCLDVCLQRPLIVTCSQKDSTIRIWNYVNFKCELASIFLKKIVYFIQNIQKGKFITDNKEKSPLLSVAFHPSGYYLAAGFIDKFRLFHVLKDELKPYKEQPIKNVTFLKFSNGGQYLAVCFPKTKNQLNQYSINIYNAYSLQLIATLNGPPSQVSEIVWGPYDEFIISCSLDGTIYRWVPAFTCFHGNTNISMNRSEKKIIEKSNLKLIKNDMAYMYLIKIGKGTVYGFTDQVELDTRDKFNLQHGNQINNFSVSDMDYELKNYRITQFCFLQSFYNYYGIIAGTNTGAIKVLKNNIFLQNKIYQVFGHHFSTIPYETIQAHCGQVMQIRASPDGRFVFSTGEDGAIFIFQVSEITKEGQVLTKRTGDMKPEQTAITDVIKIHIYIIFKIKKNPKAFVVDEHLADVLMVQRNEIENYIQENDKINTQYKEFQQRMKNIIREDKSRLEYKISQMKDSYEEELKKERRKYDELQQNKQAMEQDFQIMISGIEEKNLKTVEELEGLYERKLSFENDKYIQLEIILKEERVKFERKTKELLDKHDYNLNLLKQEFNINFSSAQRVYETMKQTTEDVKKIYEEKISQQEEEHENENTQLQENKNKEINELQEKIQELSSKNKKLQNLIDCLNEQHQNLLKSLEEKEINFLNTKQLLKDQQTMFENLKNECKQLEDITKKKEKIIQNQKFTISDLQKSKHVLQFRTTEMRQSLEPKEEQIEILKNQLFKIEKEFEDMMQLQQKQSEEMQKMQIQIENLKRNLKQQTEITRQKDILIQKITIEIHNCVQEKDIKEWANEMQKLYQTYVKNQEIKENTLNEKGVQEMQKQIQYLEKSIQQIDKSSQKSTIKRDMEIYKKTKENAELINEINEIRKNNKGYLDEIQSLKAQLKNNEKECNNYKNELKRIKKQHSKRKDGNSSVSYYKKFNSIDASSLESSLFNNNNNSESMNNQYSLPLIKQQQNVKSSLQNSLQKGKLIRGFNYDKKTQATFDKAKMMDLFSQIEIKDQKMYYQEKFIRKLKSKINQHILNFSCDDPNFEDYKNHDDTTQIQKTYIE</sequence>
<dbReference type="OMA" id="FEWSPND"/>
<dbReference type="InterPro" id="IPR015943">
    <property type="entry name" value="WD40/YVTN_repeat-like_dom_sf"/>
</dbReference>
<dbReference type="SMART" id="SM00320">
    <property type="entry name" value="WD40"/>
    <property type="match status" value="5"/>
</dbReference>
<dbReference type="RefSeq" id="XP_004034794.1">
    <property type="nucleotide sequence ID" value="XM_004034746.1"/>
</dbReference>
<dbReference type="InterPro" id="IPR052993">
    <property type="entry name" value="CFA-57"/>
</dbReference>
<reference evidence="4 5" key="1">
    <citation type="submission" date="2011-07" db="EMBL/GenBank/DDBJ databases">
        <authorList>
            <person name="Coyne R."/>
            <person name="Brami D."/>
            <person name="Johnson J."/>
            <person name="Hostetler J."/>
            <person name="Hannick L."/>
            <person name="Clark T."/>
            <person name="Cassidy-Hanley D."/>
            <person name="Inman J."/>
        </authorList>
    </citation>
    <scope>NUCLEOTIDE SEQUENCE [LARGE SCALE GENOMIC DNA]</scope>
    <source>
        <strain evidence="4 5">G5</strain>
    </source>
</reference>
<dbReference type="InterPro" id="IPR036322">
    <property type="entry name" value="WD40_repeat_dom_sf"/>
</dbReference>
<dbReference type="PANTHER" id="PTHR32215:SF0">
    <property type="entry name" value="CILIA- AND FLAGELLA-ASSOCIATED PROTEIN 57"/>
    <property type="match status" value="1"/>
</dbReference>
<dbReference type="EMBL" id="GL983887">
    <property type="protein sequence ID" value="EGR31308.1"/>
    <property type="molecule type" value="Genomic_DNA"/>
</dbReference>
<feature type="transmembrane region" description="Helical" evidence="3">
    <location>
        <begin position="371"/>
        <end position="388"/>
    </location>
</feature>
<dbReference type="Gene3D" id="2.130.10.10">
    <property type="entry name" value="YVTN repeat-like/Quinoprotein amine dehydrogenase"/>
    <property type="match status" value="2"/>
</dbReference>
<keyword evidence="1" id="KW-0853">WD repeat</keyword>
<feature type="coiled-coil region" evidence="2">
    <location>
        <begin position="825"/>
        <end position="899"/>
    </location>
</feature>
<dbReference type="InterPro" id="IPR001680">
    <property type="entry name" value="WD40_rpt"/>
</dbReference>
<feature type="coiled-coil region" evidence="2">
    <location>
        <begin position="984"/>
        <end position="1099"/>
    </location>
</feature>
<evidence type="ECO:0000256" key="2">
    <source>
        <dbReference type="SAM" id="Coils"/>
    </source>
</evidence>
<feature type="coiled-coil region" evidence="2">
    <location>
        <begin position="1125"/>
        <end position="1180"/>
    </location>
</feature>
<dbReference type="InParanoid" id="G0QU04"/>
<dbReference type="PROSITE" id="PS50082">
    <property type="entry name" value="WD_REPEATS_2"/>
    <property type="match status" value="2"/>
</dbReference>
<organism evidence="4 5">
    <name type="scientific">Ichthyophthirius multifiliis</name>
    <name type="common">White spot disease agent</name>
    <name type="synonym">Ich</name>
    <dbReference type="NCBI Taxonomy" id="5932"/>
    <lineage>
        <taxon>Eukaryota</taxon>
        <taxon>Sar</taxon>
        <taxon>Alveolata</taxon>
        <taxon>Ciliophora</taxon>
        <taxon>Intramacronucleata</taxon>
        <taxon>Oligohymenophorea</taxon>
        <taxon>Hymenostomatida</taxon>
        <taxon>Ophryoglenina</taxon>
        <taxon>Ichthyophthirius</taxon>
    </lineage>
</organism>
<evidence type="ECO:0000313" key="4">
    <source>
        <dbReference type="EMBL" id="EGR31308.1"/>
    </source>
</evidence>
<dbReference type="Gene3D" id="6.10.250.3110">
    <property type="match status" value="1"/>
</dbReference>
<evidence type="ECO:0000256" key="1">
    <source>
        <dbReference type="PROSITE-ProRule" id="PRU00221"/>
    </source>
</evidence>
<dbReference type="OrthoDB" id="10251741at2759"/>
<feature type="repeat" description="WD" evidence="1">
    <location>
        <begin position="737"/>
        <end position="771"/>
    </location>
</feature>
<protein>
    <submittedName>
        <fullName evidence="4">WD repeat protein</fullName>
        <ecNumber evidence="4">3.1.4.16</ecNumber>
    </submittedName>
</protein>
<dbReference type="EC" id="3.1.4.16" evidence="4"/>
<proteinExistence type="predicted"/>
<feature type="repeat" description="WD" evidence="1">
    <location>
        <begin position="565"/>
        <end position="596"/>
    </location>
</feature>
<evidence type="ECO:0000256" key="3">
    <source>
        <dbReference type="SAM" id="Phobius"/>
    </source>
</evidence>
<evidence type="ECO:0000313" key="5">
    <source>
        <dbReference type="Proteomes" id="UP000008983"/>
    </source>
</evidence>
<keyword evidence="3" id="KW-0472">Membrane</keyword>
<keyword evidence="2" id="KW-0175">Coiled coil</keyword>
<keyword evidence="4" id="KW-0378">Hydrolase</keyword>
<dbReference type="GeneID" id="14907440"/>
<gene>
    <name evidence="4" type="ORF">IMG5_113450</name>
</gene>
<name>G0QU04_ICHMU</name>
<accession>G0QU04</accession>
<dbReference type="Pfam" id="PF00400">
    <property type="entry name" value="WD40"/>
    <property type="match status" value="3"/>
</dbReference>
<dbReference type="eggNOG" id="ENOG502RXYP">
    <property type="taxonomic scope" value="Eukaryota"/>
</dbReference>
<keyword evidence="5" id="KW-1185">Reference proteome</keyword>
<dbReference type="GO" id="GO:0008663">
    <property type="term" value="F:2',3'-cyclic-nucleotide 2'-phosphodiesterase activity"/>
    <property type="evidence" value="ECO:0007669"/>
    <property type="project" value="UniProtKB-EC"/>
</dbReference>
<feature type="coiled-coil region" evidence="2">
    <location>
        <begin position="1234"/>
        <end position="1321"/>
    </location>
</feature>
<keyword evidence="3" id="KW-1133">Transmembrane helix</keyword>